<dbReference type="InterPro" id="IPR002081">
    <property type="entry name" value="Cryptochrome/DNA_photolyase_1"/>
</dbReference>
<dbReference type="Gene3D" id="1.10.579.10">
    <property type="entry name" value="DNA Cyclobutane Dipyrimidine Photolyase, subunit A, domain 3"/>
    <property type="match status" value="1"/>
</dbReference>
<dbReference type="RefSeq" id="WP_176694237.1">
    <property type="nucleotide sequence ID" value="NZ_CTEN01000002.1"/>
</dbReference>
<evidence type="ECO:0000256" key="3">
    <source>
        <dbReference type="ARBA" id="ARBA00014046"/>
    </source>
</evidence>
<protein>
    <recommendedName>
        <fullName evidence="3">Deoxyribodipyrimidine photo-lyase</fullName>
        <ecNumber evidence="2">4.1.99.3</ecNumber>
    </recommendedName>
</protein>
<feature type="binding site" evidence="8">
    <location>
        <position position="216"/>
    </location>
    <ligand>
        <name>FAD</name>
        <dbReference type="ChEBI" id="CHEBI:57692"/>
    </ligand>
</feature>
<feature type="site" description="Electron transfer via tryptophanyl radical" evidence="9">
    <location>
        <position position="371"/>
    </location>
</feature>
<keyword evidence="5 8" id="KW-0274">FAD</keyword>
<evidence type="ECO:0000256" key="5">
    <source>
        <dbReference type="ARBA" id="ARBA00022827"/>
    </source>
</evidence>
<comment type="cofactor">
    <cofactor evidence="1">
        <name>(6R)-5,10-methylene-5,6,7,8-tetrahydrofolate</name>
        <dbReference type="ChEBI" id="CHEBI:15636"/>
    </cofactor>
</comment>
<dbReference type="GO" id="GO:0003904">
    <property type="term" value="F:deoxyribodipyrimidine photo-lyase activity"/>
    <property type="evidence" value="ECO:0007669"/>
    <property type="project" value="UniProtKB-EC"/>
</dbReference>
<comment type="cofactor">
    <cofactor evidence="8">
        <name>FAD</name>
        <dbReference type="ChEBI" id="CHEBI:57692"/>
    </cofactor>
    <text evidence="8">Binds 1 FAD per subunit.</text>
</comment>
<dbReference type="GO" id="GO:0000719">
    <property type="term" value="P:photoreactive repair"/>
    <property type="evidence" value="ECO:0007669"/>
    <property type="project" value="UniProtKB-ARBA"/>
</dbReference>
<dbReference type="PROSITE" id="PS51645">
    <property type="entry name" value="PHR_CRY_ALPHA_BETA"/>
    <property type="match status" value="1"/>
</dbReference>
<evidence type="ECO:0000256" key="2">
    <source>
        <dbReference type="ARBA" id="ARBA00013149"/>
    </source>
</evidence>
<evidence type="ECO:0000313" key="12">
    <source>
        <dbReference type="EMBL" id="CQR24633.1"/>
    </source>
</evidence>
<dbReference type="PROSITE" id="PS00691">
    <property type="entry name" value="DNA_PHOTOLYASES_1_2"/>
    <property type="match status" value="1"/>
</dbReference>
<dbReference type="GO" id="GO:0003677">
    <property type="term" value="F:DNA binding"/>
    <property type="evidence" value="ECO:0007669"/>
    <property type="project" value="TreeGrafter"/>
</dbReference>
<dbReference type="GO" id="GO:0009416">
    <property type="term" value="P:response to light stimulus"/>
    <property type="evidence" value="ECO:0007669"/>
    <property type="project" value="TreeGrafter"/>
</dbReference>
<accession>A0A0E4CSJ8</accession>
<evidence type="ECO:0000256" key="6">
    <source>
        <dbReference type="ARBA" id="ARBA00022991"/>
    </source>
</evidence>
<dbReference type="SUPFAM" id="SSF52425">
    <property type="entry name" value="Cryptochrome/photolyase, N-terminal domain"/>
    <property type="match status" value="1"/>
</dbReference>
<dbReference type="Pfam" id="PF00875">
    <property type="entry name" value="DNA_photolyase"/>
    <property type="match status" value="1"/>
</dbReference>
<dbReference type="FunFam" id="1.10.579.10:FF:000003">
    <property type="entry name" value="Deoxyribodipyrimidine photo-lyase"/>
    <property type="match status" value="1"/>
</dbReference>
<evidence type="ECO:0000313" key="13">
    <source>
        <dbReference type="Proteomes" id="UP000198604"/>
    </source>
</evidence>
<dbReference type="Proteomes" id="UP000198604">
    <property type="component" value="Unassembled WGS sequence"/>
</dbReference>
<gene>
    <name evidence="12" type="primary">phr</name>
    <name evidence="12" type="ORF">BN1356_00976</name>
</gene>
<evidence type="ECO:0000256" key="4">
    <source>
        <dbReference type="ARBA" id="ARBA00022630"/>
    </source>
</evidence>
<dbReference type="InterPro" id="IPR014729">
    <property type="entry name" value="Rossmann-like_a/b/a_fold"/>
</dbReference>
<feature type="binding site" evidence="8">
    <location>
        <begin position="228"/>
        <end position="232"/>
    </location>
    <ligand>
        <name>FAD</name>
        <dbReference type="ChEBI" id="CHEBI:57692"/>
    </ligand>
</feature>
<evidence type="ECO:0000256" key="1">
    <source>
        <dbReference type="ARBA" id="ARBA00001932"/>
    </source>
</evidence>
<name>A0A0E4CSJ8_9STRE</name>
<feature type="domain" description="Photolyase/cryptochrome alpha/beta" evidence="11">
    <location>
        <begin position="1"/>
        <end position="129"/>
    </location>
</feature>
<dbReference type="Gene3D" id="3.40.50.620">
    <property type="entry name" value="HUPs"/>
    <property type="match status" value="1"/>
</dbReference>
<feature type="binding site" evidence="8">
    <location>
        <position position="261"/>
    </location>
    <ligand>
        <name>FAD</name>
        <dbReference type="ChEBI" id="CHEBI:57692"/>
    </ligand>
</feature>
<dbReference type="InterPro" id="IPR005101">
    <property type="entry name" value="Cryptochr/Photolyase_FAD-bd"/>
</dbReference>
<proteinExistence type="inferred from homology"/>
<sequence>MVSVVWFRRDLRIEDQKVLAKAIAAKKPILCFFHFNPQQLSSQPSPNQSAFVDSVLHFRKTLHEAGIELHLAYGDMINSFEKLLDDLPDWTDVYFNYDESGFGRKRDQLAAQFFRKKGIQIHAYQDHYLHGSQEILNQSGQTYKVFTPYFKVWQERAKETPIELDLSQGSWIELATADQVLNQVASLTDASHLHQAGSQQAKKRLEEFIDTTLGNYDQLRDLPAYDGTSRLSSYLRSGEISIRQLYQSVSQAPASQGRVTYLRELAWRDFYNMVYVANPDQKERSIQKEFDLVEWDNNEEYFTAWKNGQTGYPLIDAAMRQLKETGWMHNRLRMIVASFLTKDLLIDWRKGEKYFQEMLIDYDAASNIGGWQWAASTGTDAVPYFRIFNPITQGQRFDPDGEFIRNYLPELRQLPKKFIHEPWKLPEDQADELGFQLGRDYPKPIVDHGQQRKRAIAKYQWAKEAYASQEHQ</sequence>
<keyword evidence="4 8" id="KW-0285">Flavoprotein</keyword>
<dbReference type="EMBL" id="CTEN01000002">
    <property type="protein sequence ID" value="CQR24633.1"/>
    <property type="molecule type" value="Genomic_DNA"/>
</dbReference>
<comment type="catalytic activity">
    <reaction evidence="7">
        <text>cyclobutadipyrimidine (in DNA) = 2 pyrimidine residues (in DNA).</text>
        <dbReference type="EC" id="4.1.99.3"/>
    </reaction>
</comment>
<feature type="binding site" evidence="8">
    <location>
        <begin position="361"/>
        <end position="363"/>
    </location>
    <ligand>
        <name>FAD</name>
        <dbReference type="ChEBI" id="CHEBI:57692"/>
    </ligand>
</feature>
<evidence type="ECO:0000256" key="9">
    <source>
        <dbReference type="PIRSR" id="PIRSR602081-2"/>
    </source>
</evidence>
<feature type="site" description="Electron transfer via tryptophanyl radical" evidence="9">
    <location>
        <position position="295"/>
    </location>
</feature>
<feature type="site" description="Electron transfer via tryptophanyl radical" evidence="9">
    <location>
        <position position="348"/>
    </location>
</feature>
<evidence type="ECO:0000259" key="11">
    <source>
        <dbReference type="PROSITE" id="PS51645"/>
    </source>
</evidence>
<dbReference type="STRING" id="1608583.BN1356_00976"/>
<dbReference type="AlphaFoldDB" id="A0A0E4CSJ8"/>
<organism evidence="12 13">
    <name type="scientific">Streptococcus varani</name>
    <dbReference type="NCBI Taxonomy" id="1608583"/>
    <lineage>
        <taxon>Bacteria</taxon>
        <taxon>Bacillati</taxon>
        <taxon>Bacillota</taxon>
        <taxon>Bacilli</taxon>
        <taxon>Lactobacillales</taxon>
        <taxon>Streptococcaceae</taxon>
        <taxon>Streptococcus</taxon>
    </lineage>
</organism>
<dbReference type="EC" id="4.1.99.3" evidence="2"/>
<evidence type="ECO:0000256" key="8">
    <source>
        <dbReference type="PIRSR" id="PIRSR602081-1"/>
    </source>
</evidence>
<evidence type="ECO:0000256" key="10">
    <source>
        <dbReference type="RuleBase" id="RU004182"/>
    </source>
</evidence>
<dbReference type="GO" id="GO:0071949">
    <property type="term" value="F:FAD binding"/>
    <property type="evidence" value="ECO:0007669"/>
    <property type="project" value="TreeGrafter"/>
</dbReference>
<dbReference type="InterPro" id="IPR036134">
    <property type="entry name" value="Crypto/Photolyase_FAD-like_sf"/>
</dbReference>
<feature type="binding site" evidence="8">
    <location>
        <begin position="264"/>
        <end position="271"/>
    </location>
    <ligand>
        <name>FAD</name>
        <dbReference type="ChEBI" id="CHEBI:57692"/>
    </ligand>
</feature>
<dbReference type="InterPro" id="IPR018394">
    <property type="entry name" value="DNA_photolyase_1_CS_C"/>
</dbReference>
<dbReference type="SUPFAM" id="SSF48173">
    <property type="entry name" value="Cryptochrome/photolyase FAD-binding domain"/>
    <property type="match status" value="1"/>
</dbReference>
<dbReference type="Pfam" id="PF03441">
    <property type="entry name" value="FAD_binding_7"/>
    <property type="match status" value="1"/>
</dbReference>
<keyword evidence="6 10" id="KW-0157">Chromophore</keyword>
<dbReference type="PRINTS" id="PR00147">
    <property type="entry name" value="DNAPHOTLYASE"/>
</dbReference>
<keyword evidence="12" id="KW-0456">Lyase</keyword>
<dbReference type="InterPro" id="IPR036155">
    <property type="entry name" value="Crypto/Photolyase_N_sf"/>
</dbReference>
<keyword evidence="13" id="KW-1185">Reference proteome</keyword>
<reference evidence="13" key="1">
    <citation type="submission" date="2015-03" db="EMBL/GenBank/DDBJ databases">
        <authorList>
            <person name="Urmite Genomes"/>
        </authorList>
    </citation>
    <scope>NUCLEOTIDE SEQUENCE [LARGE SCALE GENOMIC DNA]</scope>
    <source>
        <strain evidence="13">FF10</strain>
    </source>
</reference>
<dbReference type="PROSITE" id="PS00394">
    <property type="entry name" value="DNA_PHOTOLYASES_1_1"/>
    <property type="match status" value="1"/>
</dbReference>
<dbReference type="Gene3D" id="1.25.40.80">
    <property type="match status" value="1"/>
</dbReference>
<comment type="similarity">
    <text evidence="10">Belongs to the DNA photolyase family.</text>
</comment>
<evidence type="ECO:0000256" key="7">
    <source>
        <dbReference type="ARBA" id="ARBA00033999"/>
    </source>
</evidence>
<dbReference type="InterPro" id="IPR006050">
    <property type="entry name" value="DNA_photolyase_N"/>
</dbReference>
<dbReference type="PANTHER" id="PTHR11455">
    <property type="entry name" value="CRYPTOCHROME"/>
    <property type="match status" value="1"/>
</dbReference>
<dbReference type="PANTHER" id="PTHR11455:SF9">
    <property type="entry name" value="CRYPTOCHROME CIRCADIAN CLOCK 5 ISOFORM X1"/>
    <property type="match status" value="1"/>
</dbReference>